<sequence>MEMFATGHLMNGELTLKNEDVTHFQERVQKVRSNVPITEQDYLFRPPKVQAFYEQQKQQDLDKELDNQLDNIAPVR</sequence>
<dbReference type="STRING" id="927664.SAMN05421780_1205"/>
<gene>
    <name evidence="1" type="ORF">SAMN05421780_1205</name>
</gene>
<protein>
    <submittedName>
        <fullName evidence="1">Uncharacterized protein</fullName>
    </submittedName>
</protein>
<dbReference type="AlphaFoldDB" id="A0A1I1NV92"/>
<keyword evidence="2" id="KW-1185">Reference proteome</keyword>
<dbReference type="RefSeq" id="WP_143084042.1">
    <property type="nucleotide sequence ID" value="NZ_FOLE01000020.1"/>
</dbReference>
<accession>A0A1I1NV92</accession>
<dbReference type="Proteomes" id="UP000199514">
    <property type="component" value="Unassembled WGS sequence"/>
</dbReference>
<evidence type="ECO:0000313" key="1">
    <source>
        <dbReference type="EMBL" id="SFD01242.1"/>
    </source>
</evidence>
<evidence type="ECO:0000313" key="2">
    <source>
        <dbReference type="Proteomes" id="UP000199514"/>
    </source>
</evidence>
<name>A0A1I1NV92_9BACT</name>
<organism evidence="1 2">
    <name type="scientific">Flexibacter flexilis DSM 6793</name>
    <dbReference type="NCBI Taxonomy" id="927664"/>
    <lineage>
        <taxon>Bacteria</taxon>
        <taxon>Pseudomonadati</taxon>
        <taxon>Bacteroidota</taxon>
        <taxon>Cytophagia</taxon>
        <taxon>Cytophagales</taxon>
        <taxon>Flexibacteraceae</taxon>
        <taxon>Flexibacter</taxon>
    </lineage>
</organism>
<proteinExistence type="predicted"/>
<reference evidence="1 2" key="1">
    <citation type="submission" date="2016-10" db="EMBL/GenBank/DDBJ databases">
        <authorList>
            <person name="de Groot N.N."/>
        </authorList>
    </citation>
    <scope>NUCLEOTIDE SEQUENCE [LARGE SCALE GENOMIC DNA]</scope>
    <source>
        <strain evidence="1 2">DSM 6793</strain>
    </source>
</reference>
<dbReference type="EMBL" id="FOLE01000020">
    <property type="protein sequence ID" value="SFD01242.1"/>
    <property type="molecule type" value="Genomic_DNA"/>
</dbReference>